<keyword evidence="8" id="KW-1185">Reference proteome</keyword>
<evidence type="ECO:0000256" key="2">
    <source>
        <dbReference type="ARBA" id="ARBA00010333"/>
    </source>
</evidence>
<dbReference type="PANTHER" id="PTHR35936:SF34">
    <property type="entry name" value="ABC TRANSPORTER EXTRACELLULAR-BINDING PROTEIN YCKB-RELATED"/>
    <property type="match status" value="1"/>
</dbReference>
<dbReference type="Proteomes" id="UP000031938">
    <property type="component" value="Unassembled WGS sequence"/>
</dbReference>
<dbReference type="Gene3D" id="3.40.190.10">
    <property type="entry name" value="Periplasmic binding protein-like II"/>
    <property type="match status" value="2"/>
</dbReference>
<dbReference type="RefSeq" id="WP_041085799.1">
    <property type="nucleotide sequence ID" value="NZ_JXRP01000006.1"/>
</dbReference>
<dbReference type="GO" id="GO:0030313">
    <property type="term" value="C:cell envelope"/>
    <property type="evidence" value="ECO:0007669"/>
    <property type="project" value="UniProtKB-SubCell"/>
</dbReference>
<dbReference type="InterPro" id="IPR018313">
    <property type="entry name" value="SBP_3_CS"/>
</dbReference>
<evidence type="ECO:0000313" key="7">
    <source>
        <dbReference type="EMBL" id="KIL52024.1"/>
    </source>
</evidence>
<dbReference type="SMART" id="SM00062">
    <property type="entry name" value="PBPb"/>
    <property type="match status" value="1"/>
</dbReference>
<organism evidence="7 8">
    <name type="scientific">Jeotgalibacillus soli</name>
    <dbReference type="NCBI Taxonomy" id="889306"/>
    <lineage>
        <taxon>Bacteria</taxon>
        <taxon>Bacillati</taxon>
        <taxon>Bacillota</taxon>
        <taxon>Bacilli</taxon>
        <taxon>Bacillales</taxon>
        <taxon>Caryophanaceae</taxon>
        <taxon>Jeotgalibacillus</taxon>
    </lineage>
</organism>
<dbReference type="OrthoDB" id="8613538at2"/>
<protein>
    <submittedName>
        <fullName evidence="7">Amino acid ABC transporter, periplasmic amino acid-binding protein</fullName>
    </submittedName>
</protein>
<comment type="caution">
    <text evidence="7">The sequence shown here is derived from an EMBL/GenBank/DDBJ whole genome shotgun (WGS) entry which is preliminary data.</text>
</comment>
<comment type="subcellular location">
    <subcellularLocation>
        <location evidence="1">Cell envelope</location>
    </subcellularLocation>
</comment>
<dbReference type="SUPFAM" id="SSF53850">
    <property type="entry name" value="Periplasmic binding protein-like II"/>
    <property type="match status" value="1"/>
</dbReference>
<sequence>MANLMSAKRWALMIIIMSIALIAAACGSDSSNNSEEASSSAWDEIQERGTINVATSGTLYPTSYHDENTDELTGFEVEVVRELANRLDLEVNFTELGFDEMLTSVNTGQVDMAANDIEVTEDRADKFAFSIPFKHSYGTAIVRADDLSGIKTFEDIQGKKAAGASTSIFMELAREYGAEEVTYDNATNEMYLRDVANGRTDIILNDYYLQTLALAAFPDLNITIHPTLKYNPSEVGVVMHKDNTELEENVNRIIEEMLEDGTIAEISAQFFNGADVSQKPDIDFEE</sequence>
<accession>A0A0C2SDK5</accession>
<dbReference type="STRING" id="889306.KP78_03940"/>
<name>A0A0C2SDK5_9BACL</name>
<keyword evidence="3 5" id="KW-0732">Signal</keyword>
<dbReference type="PATRIC" id="fig|889306.3.peg.396"/>
<dbReference type="PANTHER" id="PTHR35936">
    <property type="entry name" value="MEMBRANE-BOUND LYTIC MUREIN TRANSGLYCOSYLASE F"/>
    <property type="match status" value="1"/>
</dbReference>
<dbReference type="PROSITE" id="PS01039">
    <property type="entry name" value="SBP_BACTERIAL_3"/>
    <property type="match status" value="1"/>
</dbReference>
<feature type="chain" id="PRO_5002171873" evidence="5">
    <location>
        <begin position="26"/>
        <end position="286"/>
    </location>
</feature>
<dbReference type="EMBL" id="JXRP01000006">
    <property type="protein sequence ID" value="KIL52024.1"/>
    <property type="molecule type" value="Genomic_DNA"/>
</dbReference>
<feature type="domain" description="Solute-binding protein family 3/N-terminal" evidence="6">
    <location>
        <begin position="50"/>
        <end position="274"/>
    </location>
</feature>
<reference evidence="7 8" key="1">
    <citation type="submission" date="2015-01" db="EMBL/GenBank/DDBJ databases">
        <title>Genome sequencing of Jeotgalibacillus soli.</title>
        <authorList>
            <person name="Goh K.M."/>
            <person name="Chan K.-G."/>
            <person name="Yaakop A.S."/>
            <person name="Ee R."/>
            <person name="Gan H.M."/>
            <person name="Chan C.S."/>
        </authorList>
    </citation>
    <scope>NUCLEOTIDE SEQUENCE [LARGE SCALE GENOMIC DNA]</scope>
    <source>
        <strain evidence="7 8">P9</strain>
    </source>
</reference>
<evidence type="ECO:0000259" key="6">
    <source>
        <dbReference type="SMART" id="SM00062"/>
    </source>
</evidence>
<gene>
    <name evidence="7" type="ORF">KP78_03940</name>
</gene>
<evidence type="ECO:0000313" key="8">
    <source>
        <dbReference type="Proteomes" id="UP000031938"/>
    </source>
</evidence>
<dbReference type="InterPro" id="IPR001638">
    <property type="entry name" value="Solute-binding_3/MltF_N"/>
</dbReference>
<evidence type="ECO:0000256" key="3">
    <source>
        <dbReference type="ARBA" id="ARBA00022729"/>
    </source>
</evidence>
<evidence type="ECO:0000256" key="1">
    <source>
        <dbReference type="ARBA" id="ARBA00004196"/>
    </source>
</evidence>
<evidence type="ECO:0000256" key="4">
    <source>
        <dbReference type="RuleBase" id="RU003744"/>
    </source>
</evidence>
<dbReference type="CDD" id="cd01003">
    <property type="entry name" value="PBP2_YckB"/>
    <property type="match status" value="1"/>
</dbReference>
<proteinExistence type="inferred from homology"/>
<evidence type="ECO:0000256" key="5">
    <source>
        <dbReference type="SAM" id="SignalP"/>
    </source>
</evidence>
<dbReference type="Pfam" id="PF00497">
    <property type="entry name" value="SBP_bac_3"/>
    <property type="match status" value="1"/>
</dbReference>
<dbReference type="AlphaFoldDB" id="A0A0C2SDK5"/>
<comment type="similarity">
    <text evidence="2 4">Belongs to the bacterial solute-binding protein 3 family.</text>
</comment>
<feature type="signal peptide" evidence="5">
    <location>
        <begin position="1"/>
        <end position="25"/>
    </location>
</feature>